<dbReference type="Gene3D" id="1.20.1550.10">
    <property type="entry name" value="DsbB-like"/>
    <property type="match status" value="1"/>
</dbReference>
<dbReference type="InterPro" id="IPR023380">
    <property type="entry name" value="DsbB-like_sf"/>
</dbReference>
<proteinExistence type="predicted"/>
<evidence type="ECO:0000256" key="1">
    <source>
        <dbReference type="ARBA" id="ARBA00004651"/>
    </source>
</evidence>
<dbReference type="AlphaFoldDB" id="A0A4V6NQ10"/>
<sequence>MKRADLVLGAIALGGPAAVGAAYYTQHAWNMQPCPWCVLQRLIFLALAAAAALALVWRSPLGRRIGALLALGFAGCGIGAALWQHFVAASEASCDLSWAERFIGALGLDARYPDLFMAMTSCADAAAHLFGLPYEFWSLALFVLSALGAITVMAQPRR</sequence>
<keyword evidence="5 6" id="KW-0472">Membrane</keyword>
<reference evidence="7 8" key="1">
    <citation type="submission" date="2019-03" db="EMBL/GenBank/DDBJ databases">
        <title>Genomic Encyclopedia of Type Strains, Phase IV (KMG-IV): sequencing the most valuable type-strain genomes for metagenomic binning, comparative biology and taxonomic classification.</title>
        <authorList>
            <person name="Goeker M."/>
        </authorList>
    </citation>
    <scope>NUCLEOTIDE SEQUENCE [LARGE SCALE GENOMIC DNA]</scope>
    <source>
        <strain evidence="7 8">DSM 1709</strain>
    </source>
</reference>
<dbReference type="GO" id="GO:0006457">
    <property type="term" value="P:protein folding"/>
    <property type="evidence" value="ECO:0007669"/>
    <property type="project" value="InterPro"/>
</dbReference>
<evidence type="ECO:0000256" key="2">
    <source>
        <dbReference type="ARBA" id="ARBA00022475"/>
    </source>
</evidence>
<comment type="subcellular location">
    <subcellularLocation>
        <location evidence="1">Cell membrane</location>
        <topology evidence="1">Multi-pass membrane protein</topology>
    </subcellularLocation>
</comment>
<evidence type="ECO:0000313" key="7">
    <source>
        <dbReference type="EMBL" id="TCP03808.1"/>
    </source>
</evidence>
<keyword evidence="3 6" id="KW-0812">Transmembrane</keyword>
<evidence type="ECO:0000256" key="3">
    <source>
        <dbReference type="ARBA" id="ARBA00022692"/>
    </source>
</evidence>
<dbReference type="GeneID" id="99684144"/>
<dbReference type="Pfam" id="PF02600">
    <property type="entry name" value="DsbB"/>
    <property type="match status" value="1"/>
</dbReference>
<dbReference type="Proteomes" id="UP000295106">
    <property type="component" value="Unassembled WGS sequence"/>
</dbReference>
<evidence type="ECO:0000256" key="6">
    <source>
        <dbReference type="SAM" id="Phobius"/>
    </source>
</evidence>
<dbReference type="EMBL" id="SLXD01000003">
    <property type="protein sequence ID" value="TCP03808.1"/>
    <property type="molecule type" value="Genomic_DNA"/>
</dbReference>
<accession>A0A4V6NQ10</accession>
<organism evidence="7 8">
    <name type="scientific">Rubrivivax gelatinosus</name>
    <name type="common">Rhodocyclus gelatinosus</name>
    <name type="synonym">Rhodopseudomonas gelatinosa</name>
    <dbReference type="NCBI Taxonomy" id="28068"/>
    <lineage>
        <taxon>Bacteria</taxon>
        <taxon>Pseudomonadati</taxon>
        <taxon>Pseudomonadota</taxon>
        <taxon>Betaproteobacteria</taxon>
        <taxon>Burkholderiales</taxon>
        <taxon>Sphaerotilaceae</taxon>
        <taxon>Rubrivivax</taxon>
    </lineage>
</organism>
<evidence type="ECO:0000256" key="4">
    <source>
        <dbReference type="ARBA" id="ARBA00022989"/>
    </source>
</evidence>
<comment type="caution">
    <text evidence="7">The sequence shown here is derived from an EMBL/GenBank/DDBJ whole genome shotgun (WGS) entry which is preliminary data.</text>
</comment>
<dbReference type="InterPro" id="IPR050183">
    <property type="entry name" value="DsbB"/>
</dbReference>
<evidence type="ECO:0000256" key="5">
    <source>
        <dbReference type="ARBA" id="ARBA00023136"/>
    </source>
</evidence>
<gene>
    <name evidence="7" type="ORF">EV684_10353</name>
</gene>
<feature type="transmembrane region" description="Helical" evidence="6">
    <location>
        <begin position="38"/>
        <end position="58"/>
    </location>
</feature>
<feature type="transmembrane region" description="Helical" evidence="6">
    <location>
        <begin position="136"/>
        <end position="154"/>
    </location>
</feature>
<feature type="transmembrane region" description="Helical" evidence="6">
    <location>
        <begin position="65"/>
        <end position="83"/>
    </location>
</feature>
<keyword evidence="2" id="KW-1003">Cell membrane</keyword>
<dbReference type="InterPro" id="IPR003752">
    <property type="entry name" value="DiS_bond_form_DsbB/BdbC"/>
</dbReference>
<evidence type="ECO:0000313" key="8">
    <source>
        <dbReference type="Proteomes" id="UP000295106"/>
    </source>
</evidence>
<protein>
    <submittedName>
        <fullName evidence="7">Thiol:disulfide interchange protein DsbB</fullName>
    </submittedName>
</protein>
<name>A0A4V6NQ10_RUBGE</name>
<dbReference type="GO" id="GO:0015035">
    <property type="term" value="F:protein-disulfide reductase activity"/>
    <property type="evidence" value="ECO:0007669"/>
    <property type="project" value="InterPro"/>
</dbReference>
<dbReference type="OrthoDB" id="3711263at2"/>
<dbReference type="PANTHER" id="PTHR36570:SF3">
    <property type="entry name" value="DISULFIDE BOND FORMATION PROTEIN B"/>
    <property type="match status" value="1"/>
</dbReference>
<dbReference type="PANTHER" id="PTHR36570">
    <property type="entry name" value="DISULFIDE BOND FORMATION PROTEIN B"/>
    <property type="match status" value="1"/>
</dbReference>
<keyword evidence="4 6" id="KW-1133">Transmembrane helix</keyword>
<dbReference type="RefSeq" id="WP_132645270.1">
    <property type="nucleotide sequence ID" value="NZ_CP181386.1"/>
</dbReference>
<dbReference type="SUPFAM" id="SSF158442">
    <property type="entry name" value="DsbB-like"/>
    <property type="match status" value="1"/>
</dbReference>
<dbReference type="GO" id="GO:0005886">
    <property type="term" value="C:plasma membrane"/>
    <property type="evidence" value="ECO:0007669"/>
    <property type="project" value="UniProtKB-SubCell"/>
</dbReference>